<dbReference type="AlphaFoldDB" id="A0A162CLG5"/>
<keyword evidence="2" id="KW-1185">Reference proteome</keyword>
<dbReference type="EMBL" id="LRGB01000996">
    <property type="protein sequence ID" value="KZS14216.1"/>
    <property type="molecule type" value="Genomic_DNA"/>
</dbReference>
<sequence length="86" mass="10092">MCSTISRYHDQDDPIRYIPSQLTRSYELVISIINREDNMFPGIARARWLINTTIPHIFVLDCADDDDQVRLQPPISHSSLFHFLDF</sequence>
<dbReference type="Proteomes" id="UP000076858">
    <property type="component" value="Unassembled WGS sequence"/>
</dbReference>
<organism evidence="1 2">
    <name type="scientific">Daphnia magna</name>
    <dbReference type="NCBI Taxonomy" id="35525"/>
    <lineage>
        <taxon>Eukaryota</taxon>
        <taxon>Metazoa</taxon>
        <taxon>Ecdysozoa</taxon>
        <taxon>Arthropoda</taxon>
        <taxon>Crustacea</taxon>
        <taxon>Branchiopoda</taxon>
        <taxon>Diplostraca</taxon>
        <taxon>Cladocera</taxon>
        <taxon>Anomopoda</taxon>
        <taxon>Daphniidae</taxon>
        <taxon>Daphnia</taxon>
    </lineage>
</organism>
<comment type="caution">
    <text evidence="1">The sequence shown here is derived from an EMBL/GenBank/DDBJ whole genome shotgun (WGS) entry which is preliminary data.</text>
</comment>
<accession>A0A162CLG5</accession>
<evidence type="ECO:0000313" key="2">
    <source>
        <dbReference type="Proteomes" id="UP000076858"/>
    </source>
</evidence>
<name>A0A162CLG5_9CRUS</name>
<gene>
    <name evidence="1" type="ORF">APZ42_020431</name>
</gene>
<evidence type="ECO:0000313" key="1">
    <source>
        <dbReference type="EMBL" id="KZS14216.1"/>
    </source>
</evidence>
<dbReference type="OrthoDB" id="5585231at2759"/>
<proteinExistence type="predicted"/>
<protein>
    <submittedName>
        <fullName evidence="1">Uncharacterized protein</fullName>
    </submittedName>
</protein>
<reference evidence="1 2" key="1">
    <citation type="submission" date="2016-03" db="EMBL/GenBank/DDBJ databases">
        <title>EvidentialGene: Evidence-directed Construction of Genes on Genomes.</title>
        <authorList>
            <person name="Gilbert D.G."/>
            <person name="Choi J.-H."/>
            <person name="Mockaitis K."/>
            <person name="Colbourne J."/>
            <person name="Pfrender M."/>
        </authorList>
    </citation>
    <scope>NUCLEOTIDE SEQUENCE [LARGE SCALE GENOMIC DNA]</scope>
    <source>
        <strain evidence="1 2">Xinb3</strain>
        <tissue evidence="1">Complete organism</tissue>
    </source>
</reference>